<dbReference type="Proteomes" id="UP000059680">
    <property type="component" value="Chromosome 5"/>
</dbReference>
<evidence type="ECO:0000313" key="1">
    <source>
        <dbReference type="EMBL" id="BAS94764.1"/>
    </source>
</evidence>
<dbReference type="InParanoid" id="A0A0P0WP81"/>
<protein>
    <submittedName>
        <fullName evidence="1">Os05g0501101 protein</fullName>
    </submittedName>
</protein>
<evidence type="ECO:0000313" key="2">
    <source>
        <dbReference type="Proteomes" id="UP000059680"/>
    </source>
</evidence>
<gene>
    <name evidence="1" type="ordered locus">Os05g0501101</name>
    <name evidence="1" type="ORF">OSNPB_050501101</name>
</gene>
<accession>A0A0P0WP81</accession>
<dbReference type="EMBL" id="AP014961">
    <property type="protein sequence ID" value="BAS94764.1"/>
    <property type="molecule type" value="Genomic_DNA"/>
</dbReference>
<organism evidence="1 2">
    <name type="scientific">Oryza sativa subsp. japonica</name>
    <name type="common">Rice</name>
    <dbReference type="NCBI Taxonomy" id="39947"/>
    <lineage>
        <taxon>Eukaryota</taxon>
        <taxon>Viridiplantae</taxon>
        <taxon>Streptophyta</taxon>
        <taxon>Embryophyta</taxon>
        <taxon>Tracheophyta</taxon>
        <taxon>Spermatophyta</taxon>
        <taxon>Magnoliopsida</taxon>
        <taxon>Liliopsida</taxon>
        <taxon>Poales</taxon>
        <taxon>Poaceae</taxon>
        <taxon>BOP clade</taxon>
        <taxon>Oryzoideae</taxon>
        <taxon>Oryzeae</taxon>
        <taxon>Oryzinae</taxon>
        <taxon>Oryza</taxon>
        <taxon>Oryza sativa</taxon>
    </lineage>
</organism>
<name>A0A0P0WP81_ORYSJ</name>
<reference evidence="1 2" key="2">
    <citation type="journal article" date="2013" name="Plant Cell Physiol.">
        <title>Rice Annotation Project Database (RAP-DB): an integrative and interactive database for rice genomics.</title>
        <authorList>
            <person name="Sakai H."/>
            <person name="Lee S.S."/>
            <person name="Tanaka T."/>
            <person name="Numa H."/>
            <person name="Kim J."/>
            <person name="Kawahara Y."/>
            <person name="Wakimoto H."/>
            <person name="Yang C.C."/>
            <person name="Iwamoto M."/>
            <person name="Abe T."/>
            <person name="Yamada Y."/>
            <person name="Muto A."/>
            <person name="Inokuchi H."/>
            <person name="Ikemura T."/>
            <person name="Matsumoto T."/>
            <person name="Sasaki T."/>
            <person name="Itoh T."/>
        </authorList>
    </citation>
    <scope>NUCLEOTIDE SEQUENCE [LARGE SCALE GENOMIC DNA]</scope>
    <source>
        <strain evidence="2">cv. Nipponbare</strain>
    </source>
</reference>
<reference evidence="2" key="1">
    <citation type="journal article" date="2005" name="Nature">
        <title>The map-based sequence of the rice genome.</title>
        <authorList>
            <consortium name="International rice genome sequencing project (IRGSP)"/>
            <person name="Matsumoto T."/>
            <person name="Wu J."/>
            <person name="Kanamori H."/>
            <person name="Katayose Y."/>
            <person name="Fujisawa M."/>
            <person name="Namiki N."/>
            <person name="Mizuno H."/>
            <person name="Yamamoto K."/>
            <person name="Antonio B.A."/>
            <person name="Baba T."/>
            <person name="Sakata K."/>
            <person name="Nagamura Y."/>
            <person name="Aoki H."/>
            <person name="Arikawa K."/>
            <person name="Arita K."/>
            <person name="Bito T."/>
            <person name="Chiden Y."/>
            <person name="Fujitsuka N."/>
            <person name="Fukunaka R."/>
            <person name="Hamada M."/>
            <person name="Harada C."/>
            <person name="Hayashi A."/>
            <person name="Hijishita S."/>
            <person name="Honda M."/>
            <person name="Hosokawa S."/>
            <person name="Ichikawa Y."/>
            <person name="Idonuma A."/>
            <person name="Iijima M."/>
            <person name="Ikeda M."/>
            <person name="Ikeno M."/>
            <person name="Ito K."/>
            <person name="Ito S."/>
            <person name="Ito T."/>
            <person name="Ito Y."/>
            <person name="Ito Y."/>
            <person name="Iwabuchi A."/>
            <person name="Kamiya K."/>
            <person name="Karasawa W."/>
            <person name="Kurita K."/>
            <person name="Katagiri S."/>
            <person name="Kikuta A."/>
            <person name="Kobayashi H."/>
            <person name="Kobayashi N."/>
            <person name="Machita K."/>
            <person name="Maehara T."/>
            <person name="Masukawa M."/>
            <person name="Mizubayashi T."/>
            <person name="Mukai Y."/>
            <person name="Nagasaki H."/>
            <person name="Nagata Y."/>
            <person name="Naito S."/>
            <person name="Nakashima M."/>
            <person name="Nakama Y."/>
            <person name="Nakamichi Y."/>
            <person name="Nakamura M."/>
            <person name="Meguro A."/>
            <person name="Negishi M."/>
            <person name="Ohta I."/>
            <person name="Ohta T."/>
            <person name="Okamoto M."/>
            <person name="Ono N."/>
            <person name="Saji S."/>
            <person name="Sakaguchi M."/>
            <person name="Sakai K."/>
            <person name="Shibata M."/>
            <person name="Shimokawa T."/>
            <person name="Song J."/>
            <person name="Takazaki Y."/>
            <person name="Terasawa K."/>
            <person name="Tsugane M."/>
            <person name="Tsuji K."/>
            <person name="Ueda S."/>
            <person name="Waki K."/>
            <person name="Yamagata H."/>
            <person name="Yamamoto M."/>
            <person name="Yamamoto S."/>
            <person name="Yamane H."/>
            <person name="Yoshiki S."/>
            <person name="Yoshihara R."/>
            <person name="Yukawa K."/>
            <person name="Zhong H."/>
            <person name="Yano M."/>
            <person name="Yuan Q."/>
            <person name="Ouyang S."/>
            <person name="Liu J."/>
            <person name="Jones K.M."/>
            <person name="Gansberger K."/>
            <person name="Moffat K."/>
            <person name="Hill J."/>
            <person name="Bera J."/>
            <person name="Fadrosh D."/>
            <person name="Jin S."/>
            <person name="Johri S."/>
            <person name="Kim M."/>
            <person name="Overton L."/>
            <person name="Reardon M."/>
            <person name="Tsitrin T."/>
            <person name="Vuong H."/>
            <person name="Weaver B."/>
            <person name="Ciecko A."/>
            <person name="Tallon L."/>
            <person name="Jackson J."/>
            <person name="Pai G."/>
            <person name="Aken S.V."/>
            <person name="Utterback T."/>
            <person name="Reidmuller S."/>
            <person name="Feldblyum T."/>
            <person name="Hsiao J."/>
            <person name="Zismann V."/>
            <person name="Iobst S."/>
            <person name="de Vazeille A.R."/>
            <person name="Buell C.R."/>
            <person name="Ying K."/>
            <person name="Li Y."/>
            <person name="Lu T."/>
            <person name="Huang Y."/>
            <person name="Zhao Q."/>
            <person name="Feng Q."/>
            <person name="Zhang L."/>
            <person name="Zhu J."/>
            <person name="Weng Q."/>
            <person name="Mu J."/>
            <person name="Lu Y."/>
            <person name="Fan D."/>
            <person name="Liu Y."/>
            <person name="Guan J."/>
            <person name="Zhang Y."/>
            <person name="Yu S."/>
            <person name="Liu X."/>
            <person name="Zhang Y."/>
            <person name="Hong G."/>
            <person name="Han B."/>
            <person name="Choisne N."/>
            <person name="Demange N."/>
            <person name="Orjeda G."/>
            <person name="Samain S."/>
            <person name="Cattolico L."/>
            <person name="Pelletier E."/>
            <person name="Couloux A."/>
            <person name="Segurens B."/>
            <person name="Wincker P."/>
            <person name="D'Hont A."/>
            <person name="Scarpelli C."/>
            <person name="Weissenbach J."/>
            <person name="Salanoubat M."/>
            <person name="Quetier F."/>
            <person name="Yu Y."/>
            <person name="Kim H.R."/>
            <person name="Rambo T."/>
            <person name="Currie J."/>
            <person name="Collura K."/>
            <person name="Luo M."/>
            <person name="Yang T."/>
            <person name="Ammiraju J.S.S."/>
            <person name="Engler F."/>
            <person name="Soderlund C."/>
            <person name="Wing R.A."/>
            <person name="Palmer L.E."/>
            <person name="de la Bastide M."/>
            <person name="Spiegel L."/>
            <person name="Nascimento L."/>
            <person name="Zutavern T."/>
            <person name="O'Shaughnessy A."/>
            <person name="Dike S."/>
            <person name="Dedhia N."/>
            <person name="Preston R."/>
            <person name="Balija V."/>
            <person name="McCombie W.R."/>
            <person name="Chow T."/>
            <person name="Chen H."/>
            <person name="Chung M."/>
            <person name="Chen C."/>
            <person name="Shaw J."/>
            <person name="Wu H."/>
            <person name="Hsiao K."/>
            <person name="Chao Y."/>
            <person name="Chu M."/>
            <person name="Cheng C."/>
            <person name="Hour A."/>
            <person name="Lee P."/>
            <person name="Lin S."/>
            <person name="Lin Y."/>
            <person name="Liou J."/>
            <person name="Liu S."/>
            <person name="Hsing Y."/>
            <person name="Raghuvanshi S."/>
            <person name="Mohanty A."/>
            <person name="Bharti A.K."/>
            <person name="Gaur A."/>
            <person name="Gupta V."/>
            <person name="Kumar D."/>
            <person name="Ravi V."/>
            <person name="Vij S."/>
            <person name="Kapur A."/>
            <person name="Khurana P."/>
            <person name="Khurana P."/>
            <person name="Khurana J.P."/>
            <person name="Tyagi A.K."/>
            <person name="Gaikwad K."/>
            <person name="Singh A."/>
            <person name="Dalal V."/>
            <person name="Srivastava S."/>
            <person name="Dixit A."/>
            <person name="Pal A.K."/>
            <person name="Ghazi I.A."/>
            <person name="Yadav M."/>
            <person name="Pandit A."/>
            <person name="Bhargava A."/>
            <person name="Sureshbabu K."/>
            <person name="Batra K."/>
            <person name="Sharma T.R."/>
            <person name="Mohapatra T."/>
            <person name="Singh N.K."/>
            <person name="Messing J."/>
            <person name="Nelson A.B."/>
            <person name="Fuks G."/>
            <person name="Kavchok S."/>
            <person name="Keizer G."/>
            <person name="Linton E."/>
            <person name="Llaca V."/>
            <person name="Song R."/>
            <person name="Tanyolac B."/>
            <person name="Young S."/>
            <person name="Ho-Il K."/>
            <person name="Hahn J.H."/>
            <person name="Sangsakoo G."/>
            <person name="Vanavichit A."/>
            <person name="de Mattos Luiz.A.T."/>
            <person name="Zimmer P.D."/>
            <person name="Malone G."/>
            <person name="Dellagostin O."/>
            <person name="de Oliveira A.C."/>
            <person name="Bevan M."/>
            <person name="Bancroft I."/>
            <person name="Minx P."/>
            <person name="Cordum H."/>
            <person name="Wilson R."/>
            <person name="Cheng Z."/>
            <person name="Jin W."/>
            <person name="Jiang J."/>
            <person name="Leong S.A."/>
            <person name="Iwama H."/>
            <person name="Gojobori T."/>
            <person name="Itoh T."/>
            <person name="Niimura Y."/>
            <person name="Fujii Y."/>
            <person name="Habara T."/>
            <person name="Sakai H."/>
            <person name="Sato Y."/>
            <person name="Wilson G."/>
            <person name="Kumar K."/>
            <person name="McCouch S."/>
            <person name="Juretic N."/>
            <person name="Hoen D."/>
            <person name="Wright S."/>
            <person name="Bruskiewich R."/>
            <person name="Bureau T."/>
            <person name="Miyao A."/>
            <person name="Hirochika H."/>
            <person name="Nishikawa T."/>
            <person name="Kadowaki K."/>
            <person name="Sugiura M."/>
            <person name="Burr B."/>
            <person name="Sasaki T."/>
        </authorList>
    </citation>
    <scope>NUCLEOTIDE SEQUENCE [LARGE SCALE GENOMIC DNA]</scope>
    <source>
        <strain evidence="2">cv. Nipponbare</strain>
    </source>
</reference>
<keyword evidence="2" id="KW-1185">Reference proteome</keyword>
<sequence>MKKAWFGSYFSTFSTNSKTRIPSNEIAQELAHPDQPIWKRIHLEAEIFSMWILLRWDISCMQHAKQAVGLSAAELSTMILRWRLLNLIVENHKIKRRLYTFAFSENSCWAGGLERDCHQCEARNS</sequence>
<proteinExistence type="predicted"/>
<dbReference type="PaxDb" id="39947-A0A0P0WP81"/>
<dbReference type="AlphaFoldDB" id="A0A0P0WP81"/>
<reference evidence="1 2" key="3">
    <citation type="journal article" date="2013" name="Rice">
        <title>Improvement of the Oryza sativa Nipponbare reference genome using next generation sequence and optical map data.</title>
        <authorList>
            <person name="Kawahara Y."/>
            <person name="de la Bastide M."/>
            <person name="Hamilton J.P."/>
            <person name="Kanamori H."/>
            <person name="McCombie W.R."/>
            <person name="Ouyang S."/>
            <person name="Schwartz D.C."/>
            <person name="Tanaka T."/>
            <person name="Wu J."/>
            <person name="Zhou S."/>
            <person name="Childs K.L."/>
            <person name="Davidson R.M."/>
            <person name="Lin H."/>
            <person name="Quesada-Ocampo L."/>
            <person name="Vaillancourt B."/>
            <person name="Sakai H."/>
            <person name="Lee S.S."/>
            <person name="Kim J."/>
            <person name="Numa H."/>
            <person name="Itoh T."/>
            <person name="Buell C.R."/>
            <person name="Matsumoto T."/>
        </authorList>
    </citation>
    <scope>NUCLEOTIDE SEQUENCE [LARGE SCALE GENOMIC DNA]</scope>
    <source>
        <strain evidence="2">cv. Nipponbare</strain>
    </source>
</reference>